<feature type="compositionally biased region" description="Basic residues" evidence="1">
    <location>
        <begin position="1"/>
        <end position="22"/>
    </location>
</feature>
<proteinExistence type="predicted"/>
<evidence type="ECO:0000313" key="3">
    <source>
        <dbReference type="Proteomes" id="UP000239757"/>
    </source>
</evidence>
<reference evidence="2 3" key="1">
    <citation type="submission" date="2015-01" db="EMBL/GenBank/DDBJ databases">
        <title>Genome of allotetraploid Gossypium barbadense reveals genomic plasticity and fiber elongation in cotton evolution.</title>
        <authorList>
            <person name="Chen X."/>
            <person name="Liu X."/>
            <person name="Zhao B."/>
            <person name="Zheng H."/>
            <person name="Hu Y."/>
            <person name="Lu G."/>
            <person name="Yang C."/>
            <person name="Chen J."/>
            <person name="Shan C."/>
            <person name="Zhang L."/>
            <person name="Zhou Y."/>
            <person name="Wang L."/>
            <person name="Guo W."/>
            <person name="Bai Y."/>
            <person name="Ruan J."/>
            <person name="Shangguan X."/>
            <person name="Mao Y."/>
            <person name="Jiang J."/>
            <person name="Zhu Y."/>
            <person name="Lei J."/>
            <person name="Kang H."/>
            <person name="Chen S."/>
            <person name="He X."/>
            <person name="Wang R."/>
            <person name="Wang Y."/>
            <person name="Chen J."/>
            <person name="Wang L."/>
            <person name="Yu S."/>
            <person name="Wang B."/>
            <person name="Wei J."/>
            <person name="Song S."/>
            <person name="Lu X."/>
            <person name="Gao Z."/>
            <person name="Gu W."/>
            <person name="Deng X."/>
            <person name="Ma D."/>
            <person name="Wang S."/>
            <person name="Liang W."/>
            <person name="Fang L."/>
            <person name="Cai C."/>
            <person name="Zhu X."/>
            <person name="Zhou B."/>
            <person name="Zhang Y."/>
            <person name="Chen Z."/>
            <person name="Xu S."/>
            <person name="Zhu R."/>
            <person name="Wang S."/>
            <person name="Zhang T."/>
            <person name="Zhao G."/>
        </authorList>
    </citation>
    <scope>NUCLEOTIDE SEQUENCE [LARGE SCALE GENOMIC DNA]</scope>
    <source>
        <strain evidence="3">cv. Xinhai21</strain>
        <tissue evidence="2">Leaf</tissue>
    </source>
</reference>
<evidence type="ECO:0000256" key="1">
    <source>
        <dbReference type="SAM" id="MobiDB-lite"/>
    </source>
</evidence>
<dbReference type="Proteomes" id="UP000239757">
    <property type="component" value="Unassembled WGS sequence"/>
</dbReference>
<accession>A0A2P5YN50</accession>
<dbReference type="OrthoDB" id="10569516at2759"/>
<organism evidence="2 3">
    <name type="scientific">Gossypium barbadense</name>
    <name type="common">Sea Island cotton</name>
    <name type="synonym">Hibiscus barbadensis</name>
    <dbReference type="NCBI Taxonomy" id="3634"/>
    <lineage>
        <taxon>Eukaryota</taxon>
        <taxon>Viridiplantae</taxon>
        <taxon>Streptophyta</taxon>
        <taxon>Embryophyta</taxon>
        <taxon>Tracheophyta</taxon>
        <taxon>Spermatophyta</taxon>
        <taxon>Magnoliopsida</taxon>
        <taxon>eudicotyledons</taxon>
        <taxon>Gunneridae</taxon>
        <taxon>Pentapetalae</taxon>
        <taxon>rosids</taxon>
        <taxon>malvids</taxon>
        <taxon>Malvales</taxon>
        <taxon>Malvaceae</taxon>
        <taxon>Malvoideae</taxon>
        <taxon>Gossypium</taxon>
    </lineage>
</organism>
<dbReference type="EMBL" id="KZ662969">
    <property type="protein sequence ID" value="PPS17016.1"/>
    <property type="molecule type" value="Genomic_DNA"/>
</dbReference>
<dbReference type="AlphaFoldDB" id="A0A2P5YN50"/>
<feature type="region of interest" description="Disordered" evidence="1">
    <location>
        <begin position="1"/>
        <end position="44"/>
    </location>
</feature>
<gene>
    <name evidence="2" type="ORF">GOBAR_AA03556</name>
</gene>
<evidence type="ECO:0000313" key="2">
    <source>
        <dbReference type="EMBL" id="PPS17016.1"/>
    </source>
</evidence>
<name>A0A2P5YN50_GOSBA</name>
<sequence length="256" mass="29037">MVRIKQSHQKGTSHYKSGNKKNRSSDRKGNTVGPIGCGGKRSINSDGNLTPPILLSHPETHIESTTLMDITPLTRSSLGEFAHRTASFAPLSLQPGLRQPLTSFDEVSTLLPWWVAFLQRRRPRLVKLRCLPFSSWESKYNSLKMELESRVLQLEDQIITKEEHHLVDLEEKEITEALDRVDFNYLCLYINENLGFNEMNHSGANWKELKKKWKDSEGFFFPPNLESSTPTLIEDVITVGEENAGEMIDSPAGDNV</sequence>
<protein>
    <submittedName>
        <fullName evidence="2">Uncharacterized protein</fullName>
    </submittedName>
</protein>